<dbReference type="GO" id="GO:0006355">
    <property type="term" value="P:regulation of DNA-templated transcription"/>
    <property type="evidence" value="ECO:0007669"/>
    <property type="project" value="InterPro"/>
</dbReference>
<reference evidence="3 4" key="1">
    <citation type="submission" date="2017-10" db="EMBL/GenBank/DDBJ databases">
        <title>Genomics of the genus Arcobacter.</title>
        <authorList>
            <person name="Perez-Cataluna A."/>
            <person name="Figueras M.J."/>
        </authorList>
    </citation>
    <scope>NUCLEOTIDE SEQUENCE [LARGE SCALE GENOMIC DNA]</scope>
    <source>
        <strain evidence="3 4">DSM 24636</strain>
    </source>
</reference>
<evidence type="ECO:0000313" key="3">
    <source>
        <dbReference type="EMBL" id="RXJ63429.1"/>
    </source>
</evidence>
<dbReference type="InterPro" id="IPR039420">
    <property type="entry name" value="WalR-like"/>
</dbReference>
<sequence>MNIVLFSKQDFLIKEIKKSSFIEDINIVKENLEIFNYLKSGGILLYHLDSNKDFQEDIKELLEDFQGIKIAVFRDNPNNIEGCSLLKKGIKAYAHSISNSLIINDIIKALENGKIWVYPELMQFLISSVPLENKKEKELLNKLSIKELEVLELLSQGLNNSKIAQTLDLAEVTVKKHISSLFKKLDKKDRLSLALFFKSTI</sequence>
<dbReference type="STRING" id="877500.GCA_000935065_00378"/>
<dbReference type="SMART" id="SM00421">
    <property type="entry name" value="HTH_LUXR"/>
    <property type="match status" value="1"/>
</dbReference>
<dbReference type="Pfam" id="PF00196">
    <property type="entry name" value="GerE"/>
    <property type="match status" value="1"/>
</dbReference>
<evidence type="ECO:0000259" key="2">
    <source>
        <dbReference type="PROSITE" id="PS50043"/>
    </source>
</evidence>
<dbReference type="RefSeq" id="WP_129081924.1">
    <property type="nucleotide sequence ID" value="NZ_CP041070.1"/>
</dbReference>
<keyword evidence="1" id="KW-0238">DNA-binding</keyword>
<comment type="caution">
    <text evidence="3">The sequence shown here is derived from an EMBL/GenBank/DDBJ whole genome shotgun (WGS) entry which is preliminary data.</text>
</comment>
<organism evidence="3 4">
    <name type="scientific">Halarcobacter anaerophilus</name>
    <dbReference type="NCBI Taxonomy" id="877500"/>
    <lineage>
        <taxon>Bacteria</taxon>
        <taxon>Pseudomonadati</taxon>
        <taxon>Campylobacterota</taxon>
        <taxon>Epsilonproteobacteria</taxon>
        <taxon>Campylobacterales</taxon>
        <taxon>Arcobacteraceae</taxon>
        <taxon>Halarcobacter</taxon>
    </lineage>
</organism>
<feature type="domain" description="HTH luxR-type" evidence="2">
    <location>
        <begin position="136"/>
        <end position="201"/>
    </location>
</feature>
<dbReference type="Proteomes" id="UP000290191">
    <property type="component" value="Unassembled WGS sequence"/>
</dbReference>
<keyword evidence="4" id="KW-1185">Reference proteome</keyword>
<dbReference type="PROSITE" id="PS50043">
    <property type="entry name" value="HTH_LUXR_2"/>
    <property type="match status" value="1"/>
</dbReference>
<dbReference type="GO" id="GO:0003677">
    <property type="term" value="F:DNA binding"/>
    <property type="evidence" value="ECO:0007669"/>
    <property type="project" value="UniProtKB-KW"/>
</dbReference>
<dbReference type="AlphaFoldDB" id="A0A4Q0Y413"/>
<dbReference type="OrthoDB" id="5343354at2"/>
<dbReference type="PANTHER" id="PTHR43214:SF38">
    <property type="entry name" value="NITRATE_NITRITE RESPONSE REGULATOR PROTEIN NARL"/>
    <property type="match status" value="1"/>
</dbReference>
<protein>
    <recommendedName>
        <fullName evidence="2">HTH luxR-type domain-containing protein</fullName>
    </recommendedName>
</protein>
<dbReference type="InterPro" id="IPR016032">
    <property type="entry name" value="Sig_transdc_resp-reg_C-effctor"/>
</dbReference>
<gene>
    <name evidence="3" type="ORF">CRV06_07070</name>
</gene>
<evidence type="ECO:0000313" key="4">
    <source>
        <dbReference type="Proteomes" id="UP000290191"/>
    </source>
</evidence>
<dbReference type="SUPFAM" id="SSF46894">
    <property type="entry name" value="C-terminal effector domain of the bipartite response regulators"/>
    <property type="match status" value="1"/>
</dbReference>
<dbReference type="EMBL" id="PDKO01000004">
    <property type="protein sequence ID" value="RXJ63429.1"/>
    <property type="molecule type" value="Genomic_DNA"/>
</dbReference>
<accession>A0A4Q0Y413</accession>
<dbReference type="PRINTS" id="PR00038">
    <property type="entry name" value="HTHLUXR"/>
</dbReference>
<dbReference type="CDD" id="cd06170">
    <property type="entry name" value="LuxR_C_like"/>
    <property type="match status" value="1"/>
</dbReference>
<evidence type="ECO:0000256" key="1">
    <source>
        <dbReference type="ARBA" id="ARBA00023125"/>
    </source>
</evidence>
<dbReference type="InterPro" id="IPR000792">
    <property type="entry name" value="Tscrpt_reg_LuxR_C"/>
</dbReference>
<dbReference type="PROSITE" id="PS00622">
    <property type="entry name" value="HTH_LUXR_1"/>
    <property type="match status" value="1"/>
</dbReference>
<dbReference type="PANTHER" id="PTHR43214">
    <property type="entry name" value="TWO-COMPONENT RESPONSE REGULATOR"/>
    <property type="match status" value="1"/>
</dbReference>
<dbReference type="Gene3D" id="3.40.50.2300">
    <property type="match status" value="1"/>
</dbReference>
<proteinExistence type="predicted"/>
<name>A0A4Q0Y413_9BACT</name>